<evidence type="ECO:0000256" key="2">
    <source>
        <dbReference type="RuleBase" id="RU000487"/>
    </source>
</evidence>
<comment type="function">
    <text evidence="1">Actins are highly conserved proteins that are involved in various types of cell motility and are ubiquitously expressed in all eukaryotic cells.</text>
</comment>
<protein>
    <submittedName>
        <fullName evidence="5">DgyrCDS9487</fullName>
    </submittedName>
</protein>
<gene>
    <name evidence="5" type="ORF">DGYR_LOCUS8942</name>
</gene>
<dbReference type="SUPFAM" id="SSF53067">
    <property type="entry name" value="Actin-like ATPase domain"/>
    <property type="match status" value="2"/>
</dbReference>
<evidence type="ECO:0000259" key="4">
    <source>
        <dbReference type="PROSITE" id="PS50003"/>
    </source>
</evidence>
<dbReference type="InterPro" id="IPR011993">
    <property type="entry name" value="PH-like_dom_sf"/>
</dbReference>
<accession>A0A7I8VXH1</accession>
<keyword evidence="6" id="KW-1185">Reference proteome</keyword>
<dbReference type="OrthoDB" id="337660at2759"/>
<organism evidence="5 6">
    <name type="scientific">Dimorphilus gyrociliatus</name>
    <dbReference type="NCBI Taxonomy" id="2664684"/>
    <lineage>
        <taxon>Eukaryota</taxon>
        <taxon>Metazoa</taxon>
        <taxon>Spiralia</taxon>
        <taxon>Lophotrochozoa</taxon>
        <taxon>Annelida</taxon>
        <taxon>Polychaeta</taxon>
        <taxon>Polychaeta incertae sedis</taxon>
        <taxon>Dinophilidae</taxon>
        <taxon>Dimorphilus</taxon>
    </lineage>
</organism>
<dbReference type="Gene3D" id="2.30.29.30">
    <property type="entry name" value="Pleckstrin-homology domain (PH domain)/Phosphotyrosine-binding domain (PTB)"/>
    <property type="match status" value="1"/>
</dbReference>
<sequence length="662" mass="76405">MMPIVELFQEEMEKQQNLFDILEEELQACCNDEEKEKIRDKMNECQDRLTVLIKRNLRCLNMEENGFKSKDHKHENNGTSHTNNSNIEAKKKYKVHLPDGLTKPSILKDIYFSRSENDELVEERITLKNWNPVLLLKDLYKIELKKDEIFNDSDEKIEKFEGWIEKLPINFIKPTKLKKWCKRFITIDEGQLQYYEPGEEILETKYSRMSPNETFLIVGGSIDELGDFQLGLNDNRGRYLVLKCSDEKDYENWRRNIMSHRSYVPPSSAVRPYLDMPCTPDKKVLIVDIGSCSIRAGRLKTDPTLPELFIPCVAACNRDNKKTVYGFDAFKPEVRANSDFVQPIKLSRTVDKYTFDLDVLLPLLDYICDQLKIISAEYWLLLSLPSTSNNQVLEKFIDYVLTKMKMKGINICNESMLCLYAHDSHTGIVLDCGDRIQIAPFTDGYIVEEAIRRLPYGGQAVAQSLNADLTQSENSYRLFTPVEYNIVRYVMERSCYISKNYKEETLKLKNNPDSIKINLNLEKFNVTSGACQTICHDIGRFRAPEGLFNTELWGLDVPSLHKLIKESVSKCPLDIRRRMWQSIFLNGGLTTMPGFVERLQAELCKIVPPSVAVQIHASPNRYHTSYIGACILASLVAFQSAGISQEEWRKNRATSLKKVTKF</sequence>
<dbReference type="Gene3D" id="3.30.420.40">
    <property type="match status" value="2"/>
</dbReference>
<dbReference type="SUPFAM" id="SSF50729">
    <property type="entry name" value="PH domain-like"/>
    <property type="match status" value="1"/>
</dbReference>
<evidence type="ECO:0000256" key="3">
    <source>
        <dbReference type="SAM" id="Coils"/>
    </source>
</evidence>
<evidence type="ECO:0000313" key="6">
    <source>
        <dbReference type="Proteomes" id="UP000549394"/>
    </source>
</evidence>
<dbReference type="SMART" id="SM00268">
    <property type="entry name" value="ACTIN"/>
    <property type="match status" value="1"/>
</dbReference>
<comment type="similarity">
    <text evidence="2">Belongs to the actin family.</text>
</comment>
<dbReference type="InterPro" id="IPR004000">
    <property type="entry name" value="Actin"/>
</dbReference>
<feature type="coiled-coil region" evidence="3">
    <location>
        <begin position="5"/>
        <end position="55"/>
    </location>
</feature>
<keyword evidence="3" id="KW-0175">Coiled coil</keyword>
<dbReference type="Gene3D" id="3.90.640.10">
    <property type="entry name" value="Actin, Chain A, domain 4"/>
    <property type="match status" value="1"/>
</dbReference>
<feature type="domain" description="PH" evidence="4">
    <location>
        <begin position="157"/>
        <end position="262"/>
    </location>
</feature>
<dbReference type="EMBL" id="CAJFCJ010000013">
    <property type="protein sequence ID" value="CAD5120933.1"/>
    <property type="molecule type" value="Genomic_DNA"/>
</dbReference>
<dbReference type="Proteomes" id="UP000549394">
    <property type="component" value="Unassembled WGS sequence"/>
</dbReference>
<name>A0A7I8VXH1_9ANNE</name>
<dbReference type="InterPro" id="IPR043129">
    <property type="entry name" value="ATPase_NBD"/>
</dbReference>
<dbReference type="InterPro" id="IPR001849">
    <property type="entry name" value="PH_domain"/>
</dbReference>
<dbReference type="CDD" id="cd00821">
    <property type="entry name" value="PH"/>
    <property type="match status" value="1"/>
</dbReference>
<proteinExistence type="inferred from homology"/>
<evidence type="ECO:0000256" key="1">
    <source>
        <dbReference type="ARBA" id="ARBA00003520"/>
    </source>
</evidence>
<dbReference type="PROSITE" id="PS50003">
    <property type="entry name" value="PH_DOMAIN"/>
    <property type="match status" value="1"/>
</dbReference>
<reference evidence="5 6" key="1">
    <citation type="submission" date="2020-08" db="EMBL/GenBank/DDBJ databases">
        <authorList>
            <person name="Hejnol A."/>
        </authorList>
    </citation>
    <scope>NUCLEOTIDE SEQUENCE [LARGE SCALE GENOMIC DNA]</scope>
</reference>
<dbReference type="PANTHER" id="PTHR11937">
    <property type="entry name" value="ACTIN"/>
    <property type="match status" value="1"/>
</dbReference>
<dbReference type="AlphaFoldDB" id="A0A7I8VXH1"/>
<comment type="caution">
    <text evidence="5">The sequence shown here is derived from an EMBL/GenBank/DDBJ whole genome shotgun (WGS) entry which is preliminary data.</text>
</comment>
<dbReference type="CDD" id="cd10169">
    <property type="entry name" value="ASKHA_NBD_actin-like"/>
    <property type="match status" value="1"/>
</dbReference>
<evidence type="ECO:0000313" key="5">
    <source>
        <dbReference type="EMBL" id="CAD5120933.1"/>
    </source>
</evidence>
<dbReference type="Pfam" id="PF00022">
    <property type="entry name" value="Actin"/>
    <property type="match status" value="1"/>
</dbReference>